<accession>A0ACB6QWJ0</accession>
<gene>
    <name evidence="1" type="ORF">BDR25DRAFT_177275</name>
</gene>
<feature type="non-terminal residue" evidence="1">
    <location>
        <position position="1"/>
    </location>
</feature>
<name>A0ACB6QWJ0_9PLEO</name>
<protein>
    <submittedName>
        <fullName evidence="1">Uncharacterized protein</fullName>
    </submittedName>
</protein>
<dbReference type="EMBL" id="MU003505">
    <property type="protein sequence ID" value="KAF2471373.1"/>
    <property type="molecule type" value="Genomic_DNA"/>
</dbReference>
<organism evidence="1 2">
    <name type="scientific">Lindgomyces ingoldianus</name>
    <dbReference type="NCBI Taxonomy" id="673940"/>
    <lineage>
        <taxon>Eukaryota</taxon>
        <taxon>Fungi</taxon>
        <taxon>Dikarya</taxon>
        <taxon>Ascomycota</taxon>
        <taxon>Pezizomycotina</taxon>
        <taxon>Dothideomycetes</taxon>
        <taxon>Pleosporomycetidae</taxon>
        <taxon>Pleosporales</taxon>
        <taxon>Lindgomycetaceae</taxon>
        <taxon>Lindgomyces</taxon>
    </lineage>
</organism>
<keyword evidence="2" id="KW-1185">Reference proteome</keyword>
<evidence type="ECO:0000313" key="2">
    <source>
        <dbReference type="Proteomes" id="UP000799755"/>
    </source>
</evidence>
<dbReference type="Proteomes" id="UP000799755">
    <property type="component" value="Unassembled WGS sequence"/>
</dbReference>
<evidence type="ECO:0000313" key="1">
    <source>
        <dbReference type="EMBL" id="KAF2471373.1"/>
    </source>
</evidence>
<sequence length="198" mass="22548">LRPKSKAVSFLLLASLLQTKTPIPGWNAFYDFGFSVCQSLDEEQFLGGTYADMLKTCGRPTVIFEELWKAHEGNTLVDLLNKHGYCALWEKIPTLRRFLAAPLDKRPTVWKLTQFLADQDNTDPFECLRAYGFNLCSQREQVAGLKAIYAKILKKGSPLELQHACDTDNLYEYAVGNGVPIDPRLRRLLRNGYAQRFL</sequence>
<comment type="caution">
    <text evidence="1">The sequence shown here is derived from an EMBL/GenBank/DDBJ whole genome shotgun (WGS) entry which is preliminary data.</text>
</comment>
<proteinExistence type="predicted"/>
<feature type="non-terminal residue" evidence="1">
    <location>
        <position position="198"/>
    </location>
</feature>
<reference evidence="1" key="1">
    <citation type="journal article" date="2020" name="Stud. Mycol.">
        <title>101 Dothideomycetes genomes: a test case for predicting lifestyles and emergence of pathogens.</title>
        <authorList>
            <person name="Haridas S."/>
            <person name="Albert R."/>
            <person name="Binder M."/>
            <person name="Bloem J."/>
            <person name="Labutti K."/>
            <person name="Salamov A."/>
            <person name="Andreopoulos B."/>
            <person name="Baker S."/>
            <person name="Barry K."/>
            <person name="Bills G."/>
            <person name="Bluhm B."/>
            <person name="Cannon C."/>
            <person name="Castanera R."/>
            <person name="Culley D."/>
            <person name="Daum C."/>
            <person name="Ezra D."/>
            <person name="Gonzalez J."/>
            <person name="Henrissat B."/>
            <person name="Kuo A."/>
            <person name="Liang C."/>
            <person name="Lipzen A."/>
            <person name="Lutzoni F."/>
            <person name="Magnuson J."/>
            <person name="Mondo S."/>
            <person name="Nolan M."/>
            <person name="Ohm R."/>
            <person name="Pangilinan J."/>
            <person name="Park H.-J."/>
            <person name="Ramirez L."/>
            <person name="Alfaro M."/>
            <person name="Sun H."/>
            <person name="Tritt A."/>
            <person name="Yoshinaga Y."/>
            <person name="Zwiers L.-H."/>
            <person name="Turgeon B."/>
            <person name="Goodwin S."/>
            <person name="Spatafora J."/>
            <person name="Crous P."/>
            <person name="Grigoriev I."/>
        </authorList>
    </citation>
    <scope>NUCLEOTIDE SEQUENCE</scope>
    <source>
        <strain evidence="1">ATCC 200398</strain>
    </source>
</reference>